<organism evidence="1">
    <name type="scientific">freshwater metagenome</name>
    <dbReference type="NCBI Taxonomy" id="449393"/>
    <lineage>
        <taxon>unclassified sequences</taxon>
        <taxon>metagenomes</taxon>
        <taxon>ecological metagenomes</taxon>
    </lineage>
</organism>
<proteinExistence type="predicted"/>
<name>A0A6J6MV13_9ZZZZ</name>
<gene>
    <name evidence="1" type="ORF">UFOPK2372_00030</name>
</gene>
<evidence type="ECO:0000313" key="1">
    <source>
        <dbReference type="EMBL" id="CAB4677827.1"/>
    </source>
</evidence>
<dbReference type="AlphaFoldDB" id="A0A6J6MV13"/>
<accession>A0A6J6MV13</accession>
<sequence length="145" mass="14892">MITRSSSSMLQVPTSALPLARSFLTNSVASSAAIALAIACTSPPNLAPRVRKFALTEMSTRSPSASAISARSATFNSSAICSRISAGNAAQPLAAMSARCSGWRIFIPDSARAALPNSTILRVRATCADNFVSISAALATGKSDK</sequence>
<dbReference type="EMBL" id="CAEZXJ010000002">
    <property type="protein sequence ID" value="CAB4677827.1"/>
    <property type="molecule type" value="Genomic_DNA"/>
</dbReference>
<reference evidence="1" key="1">
    <citation type="submission" date="2020-05" db="EMBL/GenBank/DDBJ databases">
        <authorList>
            <person name="Chiriac C."/>
            <person name="Salcher M."/>
            <person name="Ghai R."/>
            <person name="Kavagutti S V."/>
        </authorList>
    </citation>
    <scope>NUCLEOTIDE SEQUENCE</scope>
</reference>
<protein>
    <submittedName>
        <fullName evidence="1">Unannotated protein</fullName>
    </submittedName>
</protein>